<organism evidence="3 4">
    <name type="scientific">Microterricola viridarii</name>
    <dbReference type="NCBI Taxonomy" id="412690"/>
    <lineage>
        <taxon>Bacteria</taxon>
        <taxon>Bacillati</taxon>
        <taxon>Actinomycetota</taxon>
        <taxon>Actinomycetes</taxon>
        <taxon>Micrococcales</taxon>
        <taxon>Microbacteriaceae</taxon>
        <taxon>Microterricola</taxon>
    </lineage>
</organism>
<dbReference type="Pfam" id="PF00171">
    <property type="entry name" value="Aldedh"/>
    <property type="match status" value="1"/>
</dbReference>
<gene>
    <name evidence="3" type="ORF">AWU67_15585</name>
</gene>
<dbReference type="SUPFAM" id="SSF53720">
    <property type="entry name" value="ALDH-like"/>
    <property type="match status" value="1"/>
</dbReference>
<dbReference type="CDD" id="cd07078">
    <property type="entry name" value="ALDH"/>
    <property type="match status" value="1"/>
</dbReference>
<dbReference type="InterPro" id="IPR050740">
    <property type="entry name" value="Aldehyde_DH_Superfamily"/>
</dbReference>
<keyword evidence="4" id="KW-1185">Reference proteome</keyword>
<evidence type="ECO:0000313" key="3">
    <source>
        <dbReference type="EMBL" id="AMB60043.1"/>
    </source>
</evidence>
<dbReference type="AlphaFoldDB" id="A0A0Y0Q1U6"/>
<dbReference type="Proteomes" id="UP000058305">
    <property type="component" value="Chromosome"/>
</dbReference>
<dbReference type="Gene3D" id="3.40.309.10">
    <property type="entry name" value="Aldehyde Dehydrogenase, Chain A, domain 2"/>
    <property type="match status" value="1"/>
</dbReference>
<dbReference type="GO" id="GO:0016620">
    <property type="term" value="F:oxidoreductase activity, acting on the aldehyde or oxo group of donors, NAD or NADP as acceptor"/>
    <property type="evidence" value="ECO:0007669"/>
    <property type="project" value="InterPro"/>
</dbReference>
<dbReference type="PANTHER" id="PTHR43353">
    <property type="entry name" value="SUCCINATE-SEMIALDEHYDE DEHYDROGENASE, MITOCHONDRIAL"/>
    <property type="match status" value="1"/>
</dbReference>
<reference evidence="3 4" key="1">
    <citation type="journal article" date="2016" name="J. Biotechnol.">
        <title>First complete genome sequence of a species in the genus Microterricola, an extremophilic cold active enzyme producing bacterial strain ERGS5:02 isolated from Sikkim Himalaya.</title>
        <authorList>
            <person name="Himanshu"/>
            <person name="Swarnkar M.K."/>
            <person name="Singh D."/>
            <person name="Kumar R."/>
        </authorList>
    </citation>
    <scope>NUCLEOTIDE SEQUENCE [LARGE SCALE GENOMIC DNA]</scope>
    <source>
        <strain evidence="3 4">ERGS5:02</strain>
    </source>
</reference>
<reference evidence="4" key="2">
    <citation type="submission" date="2016-01" db="EMBL/GenBank/DDBJ databases">
        <title>First complete genome sequence of a species in the genus Microterricola, an extremophilic cold active enzyme producing strain ERGS5:02 isolated from Sikkim Himalaya.</title>
        <authorList>
            <person name="Kumar R."/>
            <person name="Singh D."/>
            <person name="Swarnkar M.K."/>
        </authorList>
    </citation>
    <scope>NUCLEOTIDE SEQUENCE [LARGE SCALE GENOMIC DNA]</scope>
    <source>
        <strain evidence="4">ERGS5:02</strain>
    </source>
</reference>
<dbReference type="Gene3D" id="3.40.605.10">
    <property type="entry name" value="Aldehyde Dehydrogenase, Chain A, domain 1"/>
    <property type="match status" value="1"/>
</dbReference>
<dbReference type="KEGG" id="mvd:AWU67_15585"/>
<evidence type="ECO:0000313" key="4">
    <source>
        <dbReference type="Proteomes" id="UP000058305"/>
    </source>
</evidence>
<dbReference type="InterPro" id="IPR015590">
    <property type="entry name" value="Aldehyde_DH_dom"/>
</dbReference>
<protein>
    <recommendedName>
        <fullName evidence="2">Aldehyde dehydrogenase domain-containing protein</fullName>
    </recommendedName>
</protein>
<dbReference type="InterPro" id="IPR016162">
    <property type="entry name" value="Ald_DH_N"/>
</dbReference>
<dbReference type="EMBL" id="CP014145">
    <property type="protein sequence ID" value="AMB60043.1"/>
    <property type="molecule type" value="Genomic_DNA"/>
</dbReference>
<dbReference type="PANTHER" id="PTHR43353:SF3">
    <property type="entry name" value="ALDEHYDE DEHYDROGENASE-RELATED"/>
    <property type="match status" value="1"/>
</dbReference>
<accession>A0A0Y0Q1U6</accession>
<feature type="domain" description="Aldehyde dehydrogenase" evidence="2">
    <location>
        <begin position="24"/>
        <end position="471"/>
    </location>
</feature>
<evidence type="ECO:0000256" key="1">
    <source>
        <dbReference type="ARBA" id="ARBA00023002"/>
    </source>
</evidence>
<keyword evidence="1" id="KW-0560">Oxidoreductase</keyword>
<dbReference type="InterPro" id="IPR016161">
    <property type="entry name" value="Ald_DH/histidinol_DH"/>
</dbReference>
<dbReference type="InterPro" id="IPR016163">
    <property type="entry name" value="Ald_DH_C"/>
</dbReference>
<name>A0A0Y0Q1U6_9MICO</name>
<sequence length="481" mass="49919">MPRSFPELITLIAGRFEASAHRADDLFDPNSGQPLAENRSSSLEQLERAIASAHAAHESAEWRGMGIAGRAPLLRAFAARLDELGEQIAVLDAVNSGVPISVTRLFAGSAGDTVRDVVERALALGDSRALAADGRDVQLHRVPWGATALIMPWNAPSAMAVKKLGYALAAGASVVMKPSPASPWSTVLIARAAVEAGIPSGVVNLVLGGGDIGAALVADPRIRAISMTGSTPTGRAIAASAGANLTRLRLELGSNNPAIVRADANVVEAARVIAAGAMKLSGQWCEAPRRVIVDRSLLPELVEALCGELAALRIGSSLDEGTELGPVAFRERQTELEAQRAALEAQGAVIYREGVVPEDGWFFQPSIAVAEEIDVELEIFGPLLTVQPSDSDEHALSLANAGHVGLAGYVFGCDEQAALRLGSGLVAGEVKVNGSSVLDMAAESKQSFFGLSGLGGHGDADVLDFFSGTQIVGTDRPGMPL</sequence>
<evidence type="ECO:0000259" key="2">
    <source>
        <dbReference type="Pfam" id="PF00171"/>
    </source>
</evidence>
<proteinExistence type="predicted"/>